<feature type="transmembrane region" description="Helical" evidence="2">
    <location>
        <begin position="174"/>
        <end position="192"/>
    </location>
</feature>
<dbReference type="EMBL" id="CP001964">
    <property type="protein sequence ID" value="ADG76325.1"/>
    <property type="molecule type" value="Genomic_DNA"/>
</dbReference>
<feature type="transmembrane region" description="Helical" evidence="2">
    <location>
        <begin position="146"/>
        <end position="165"/>
    </location>
</feature>
<feature type="transmembrane region" description="Helical" evidence="2">
    <location>
        <begin position="115"/>
        <end position="140"/>
    </location>
</feature>
<feature type="transmembrane region" description="Helical" evidence="2">
    <location>
        <begin position="198"/>
        <end position="219"/>
    </location>
</feature>
<dbReference type="Proteomes" id="UP000000849">
    <property type="component" value="Chromosome"/>
</dbReference>
<dbReference type="AlphaFoldDB" id="D5UCU0"/>
<evidence type="ECO:0000313" key="3">
    <source>
        <dbReference type="EMBL" id="ADG76325.1"/>
    </source>
</evidence>
<evidence type="ECO:0000313" key="4">
    <source>
        <dbReference type="Proteomes" id="UP000000849"/>
    </source>
</evidence>
<keyword evidence="2" id="KW-1133">Transmembrane helix</keyword>
<keyword evidence="2" id="KW-0472">Membrane</keyword>
<sequence length="223" mass="22911">MDDTQRPGGVHPEGIPEDDVDDAPLDPRAGLAIVAAQQRRVRESEIDDRLLFGVWGVAWLVGYAVQWRTAVSSGTRTSTGQGGLAFAIIALVALAITLVHITVASRGVAGVSKQAGAMFGIAWSIGFTGQGLIVAGVARADASPEVIAIVANGAACLVVGLLYMAGGAVWRQRALFFIGAWMIATAAAASLVPMPGGYLVMSLAGGGGLLAGAVITEIYRRRA</sequence>
<feature type="region of interest" description="Disordered" evidence="1">
    <location>
        <begin position="1"/>
        <end position="22"/>
    </location>
</feature>
<accession>D5UCU0</accession>
<feature type="transmembrane region" description="Helical" evidence="2">
    <location>
        <begin position="50"/>
        <end position="70"/>
    </location>
</feature>
<gene>
    <name evidence="3" type="ordered locus">Cfla_3451</name>
</gene>
<evidence type="ECO:0000256" key="2">
    <source>
        <dbReference type="SAM" id="Phobius"/>
    </source>
</evidence>
<protein>
    <submittedName>
        <fullName evidence="3">Uncharacterized protein</fullName>
    </submittedName>
</protein>
<dbReference type="eggNOG" id="ENOG5031HG1">
    <property type="taxonomic scope" value="Bacteria"/>
</dbReference>
<dbReference type="HOGENOM" id="CLU_104650_0_0_11"/>
<feature type="transmembrane region" description="Helical" evidence="2">
    <location>
        <begin position="82"/>
        <end position="103"/>
    </location>
</feature>
<dbReference type="KEGG" id="cfl:Cfla_3451"/>
<name>D5UCU0_CELFN</name>
<evidence type="ECO:0000256" key="1">
    <source>
        <dbReference type="SAM" id="MobiDB-lite"/>
    </source>
</evidence>
<keyword evidence="2" id="KW-0812">Transmembrane</keyword>
<proteinExistence type="predicted"/>
<reference evidence="3 4" key="1">
    <citation type="journal article" date="2010" name="Stand. Genomic Sci.">
        <title>Complete genome sequence of Cellulomonas flavigena type strain (134).</title>
        <authorList>
            <person name="Abt B."/>
            <person name="Foster B."/>
            <person name="Lapidus A."/>
            <person name="Clum A."/>
            <person name="Sun H."/>
            <person name="Pukall R."/>
            <person name="Lucas S."/>
            <person name="Glavina Del Rio T."/>
            <person name="Nolan M."/>
            <person name="Tice H."/>
            <person name="Cheng J.F."/>
            <person name="Pitluck S."/>
            <person name="Liolios K."/>
            <person name="Ivanova N."/>
            <person name="Mavromatis K."/>
            <person name="Ovchinnikova G."/>
            <person name="Pati A."/>
            <person name="Goodwin L."/>
            <person name="Chen A."/>
            <person name="Palaniappan K."/>
            <person name="Land M."/>
            <person name="Hauser L."/>
            <person name="Chang Y.J."/>
            <person name="Jeffries C.D."/>
            <person name="Rohde M."/>
            <person name="Goker M."/>
            <person name="Woyke T."/>
            <person name="Bristow J."/>
            <person name="Eisen J.A."/>
            <person name="Markowitz V."/>
            <person name="Hugenholtz P."/>
            <person name="Kyrpides N.C."/>
            <person name="Klenk H.P."/>
        </authorList>
    </citation>
    <scope>NUCLEOTIDE SEQUENCE [LARGE SCALE GENOMIC DNA]</scope>
    <source>
        <strain evidence="4">ATCC 482 / DSM 20109 / BCRC 11376 / JCM 18109 / NBRC 3775 / NCIMB 8073 / NRS 134</strain>
    </source>
</reference>
<keyword evidence="4" id="KW-1185">Reference proteome</keyword>
<dbReference type="STRING" id="446466.Cfla_3451"/>
<organism evidence="3 4">
    <name type="scientific">Cellulomonas flavigena (strain ATCC 482 / DSM 20109 / BCRC 11376 / JCM 18109 / NBRC 3775 / NCIMB 8073 / NRS 134)</name>
    <dbReference type="NCBI Taxonomy" id="446466"/>
    <lineage>
        <taxon>Bacteria</taxon>
        <taxon>Bacillati</taxon>
        <taxon>Actinomycetota</taxon>
        <taxon>Actinomycetes</taxon>
        <taxon>Micrococcales</taxon>
        <taxon>Cellulomonadaceae</taxon>
        <taxon>Cellulomonas</taxon>
    </lineage>
</organism>